<name>A0A183ENQ8_9BILA</name>
<reference evidence="1" key="1">
    <citation type="submission" date="2016-06" db="UniProtKB">
        <authorList>
            <consortium name="WormBaseParasite"/>
        </authorList>
    </citation>
    <scope>IDENTIFICATION</scope>
</reference>
<dbReference type="WBParaSite" id="GPUH_0002262601-mRNA-1">
    <property type="protein sequence ID" value="GPUH_0002262601-mRNA-1"/>
    <property type="gene ID" value="GPUH_0002262601"/>
</dbReference>
<evidence type="ECO:0000313" key="1">
    <source>
        <dbReference type="WBParaSite" id="GPUH_0002262601-mRNA-1"/>
    </source>
</evidence>
<sequence length="306" mass="35221">LFCILISFSSATGNEKPPKIRLNGIPFEKCYILNTETINEGLMWRDNLGAWSAQNKRPSCRRYELDEDFCMTEYGGAYVLKKQYAIHPYTEPPNSLSKCLSEKSENDYRWFAYFLADAIESTVNDRVRSIVVDSEAAINQISAIPLFMRLVDCISEEVFKERLEREKENWELLCSGFTKKFWSNIVGSRLVFSGYLLPARFTSGLGVGRVIANPAENTNARLKIRLQNLQCTGLHVIIHMLEERYERTRLKRCIIKNEGELELTGKYADFSVSKEEWSQMSPLQKLCAWRKICIEEGDSSEIMSSI</sequence>
<protein>
    <submittedName>
        <fullName evidence="1">DUF659 domain-containing protein</fullName>
    </submittedName>
</protein>
<dbReference type="AlphaFoldDB" id="A0A183ENQ8"/>
<organism evidence="1">
    <name type="scientific">Gongylonema pulchrum</name>
    <dbReference type="NCBI Taxonomy" id="637853"/>
    <lineage>
        <taxon>Eukaryota</taxon>
        <taxon>Metazoa</taxon>
        <taxon>Ecdysozoa</taxon>
        <taxon>Nematoda</taxon>
        <taxon>Chromadorea</taxon>
        <taxon>Rhabditida</taxon>
        <taxon>Spirurina</taxon>
        <taxon>Spiruromorpha</taxon>
        <taxon>Spiruroidea</taxon>
        <taxon>Gongylonematidae</taxon>
        <taxon>Gongylonema</taxon>
    </lineage>
</organism>
<proteinExistence type="predicted"/>
<accession>A0A183ENQ8</accession>